<evidence type="ECO:0000256" key="4">
    <source>
        <dbReference type="SAM" id="MobiDB-lite"/>
    </source>
</evidence>
<evidence type="ECO:0000256" key="2">
    <source>
        <dbReference type="ARBA" id="ARBA00022927"/>
    </source>
</evidence>
<name>A0ABY8ATX7_9GAMM</name>
<dbReference type="InterPro" id="IPR011115">
    <property type="entry name" value="SecA_DEAD"/>
</dbReference>
<keyword evidence="3" id="KW-0811">Translocation</keyword>
<evidence type="ECO:0000256" key="3">
    <source>
        <dbReference type="ARBA" id="ARBA00023010"/>
    </source>
</evidence>
<dbReference type="PROSITE" id="PS51196">
    <property type="entry name" value="SECA_MOTOR_DEAD"/>
    <property type="match status" value="1"/>
</dbReference>
<dbReference type="PANTHER" id="PTHR30612">
    <property type="entry name" value="SECA INNER MEMBRANE COMPONENT OF SEC PROTEIN SECRETION SYSTEM"/>
    <property type="match status" value="1"/>
</dbReference>
<reference evidence="6 7" key="1">
    <citation type="submission" date="2023-02" db="EMBL/GenBank/DDBJ databases">
        <title>Genome Sequence of L. cardiaca H63T.</title>
        <authorList>
            <person name="Lopez A.E."/>
            <person name="Cianciotto N.P."/>
        </authorList>
    </citation>
    <scope>NUCLEOTIDE SEQUENCE [LARGE SCALE GENOMIC DNA]</scope>
    <source>
        <strain evidence="6 7">H63</strain>
    </source>
</reference>
<evidence type="ECO:0000259" key="5">
    <source>
        <dbReference type="PROSITE" id="PS51196"/>
    </source>
</evidence>
<dbReference type="InterPro" id="IPR027417">
    <property type="entry name" value="P-loop_NTPase"/>
</dbReference>
<gene>
    <name evidence="6" type="ORF">PXX05_02395</name>
</gene>
<feature type="region of interest" description="Disordered" evidence="4">
    <location>
        <begin position="157"/>
        <end position="180"/>
    </location>
</feature>
<accession>A0ABY8ATX7</accession>
<dbReference type="EMBL" id="CP119078">
    <property type="protein sequence ID" value="WED43646.1"/>
    <property type="molecule type" value="Genomic_DNA"/>
</dbReference>
<dbReference type="Gene3D" id="3.40.50.300">
    <property type="entry name" value="P-loop containing nucleotide triphosphate hydrolases"/>
    <property type="match status" value="2"/>
</dbReference>
<evidence type="ECO:0000313" key="7">
    <source>
        <dbReference type="Proteomes" id="UP001222087"/>
    </source>
</evidence>
<dbReference type="Proteomes" id="UP001222087">
    <property type="component" value="Chromosome"/>
</dbReference>
<keyword evidence="1" id="KW-1003">Cell membrane</keyword>
<evidence type="ECO:0000256" key="1">
    <source>
        <dbReference type="ARBA" id="ARBA00022475"/>
    </source>
</evidence>
<organism evidence="6 7">
    <name type="scientific">Legionella cardiaca</name>
    <dbReference type="NCBI Taxonomy" id="1071983"/>
    <lineage>
        <taxon>Bacteria</taxon>
        <taxon>Pseudomonadati</taxon>
        <taxon>Pseudomonadota</taxon>
        <taxon>Gammaproteobacteria</taxon>
        <taxon>Legionellales</taxon>
        <taxon>Legionellaceae</taxon>
        <taxon>Legionella</taxon>
    </lineage>
</organism>
<proteinExistence type="predicted"/>
<dbReference type="SUPFAM" id="SSF52540">
    <property type="entry name" value="P-loop containing nucleoside triphosphate hydrolases"/>
    <property type="match status" value="1"/>
</dbReference>
<keyword evidence="2" id="KW-0653">Protein transport</keyword>
<keyword evidence="2" id="KW-0813">Transport</keyword>
<dbReference type="RefSeq" id="WP_275089457.1">
    <property type="nucleotide sequence ID" value="NZ_CP119078.1"/>
</dbReference>
<feature type="domain" description="SecA family profile" evidence="5">
    <location>
        <begin position="1377"/>
        <end position="1982"/>
    </location>
</feature>
<keyword evidence="7" id="KW-1185">Reference proteome</keyword>
<protein>
    <recommendedName>
        <fullName evidence="5">SecA family profile domain-containing protein</fullName>
    </recommendedName>
</protein>
<dbReference type="Pfam" id="PF07517">
    <property type="entry name" value="SecA_DEAD"/>
    <property type="match status" value="1"/>
</dbReference>
<keyword evidence="1" id="KW-0472">Membrane</keyword>
<sequence length="2406" mass="275766">MAKFVKITSTEATSFNDQLYKFAEISDSKVHLFVNKDLSNEELEQFELFIQTKTPFPFNKISLQVDNTLIQKESFLKIIQAFNKASFSSLELVFPHHEVESISTQIVNNLTALVAPLATYPIQVREYHEEAIRPSKLALEEFQAQIIKKIQEKNKMANEVEEQSAETQKPTNPHHPLSKPIKLKQLVGRRSLKDNVRAEYIQLEVQHVETVEQQVVHQEVIEVNVHAQSQQIQQYEGQLIGYSDFQEPIYKKRVEEAVNSQQVTEELYTLLKTELFANLPHAIKYLSPQAAEQLAHNLPGFVTLNKENLPTGFLLKKTDKGELVLDYDAFLENENGNPFTPVEFLDEDDYRPIYDIELKEDIVRNWIDDPELSAVFLPNDVPYNTPKQLVNMWIKYGDEGVCDFFLKMRSLKEKNPTLISFLYQNYLCHFPQWDHFAKNGAFFDCLERISHYDEKKLTCLMKFLEYTGSSRHDLLRTVTAFEFFWNEITSLCIEKKIEIDQINSGWSTPVGGNPVVYMERVLFLLNNARNLQDQLLGLHNLYLTNYGAYYAAKYEEFKSVSARMKFNYHPDWVDPLPFNLNFQLYRAELDNLCERFEKREEYGNICLAANYDEDHSFWLINCEKETPSLENLKQLQEKGLAIPFDSKKFVPPYQLYKVKNDQLKLLLTSRPQAFDAEALSFRFIGQQSSGITVSSFASQFDKFKQGFWSKYNFSTILLGSLFFISHERFTNKPLGQLFDCLEKSSIHKHVVIGTLNQLRKLYKLDIKLNEAEGLMLLVTIAGMNSAEFEGTGLSKDDSIKKLLTYLQENKLATFKFFRFRVEKSSPKWPFLYALDTAEFLAEDASISAMYHDDLLLFSGLINSQRAEAYYHARQDNNAGKIKENLILVRSYLQQAVTQPGPNNFQYAIQVLIQSGEYFSYQQFLDACAEIEALPSFDAKKVDDILKHHKFRIGAQLPEIFTRDNADLKALMISLILQLDAARTTEASVGPQATSFTYEALATKSISELQPVLKQKWQEAGVLLSIVGKQYLERVLKTTKELSIQEAFELHRDTGLLKVVGKKIVDLPDFQDHSDFEKVNLIVSEAETIASLFKQILKNPYVIEKEQEFVALFENFNFAKIDYENLFALLTLFTSMPQRNYLELVKILLGNSQFKADKKQYQGLLDHLTRLNSNCFPTSYLTAFSNLVMMNPEEESFSDLTAQMITTYSKDNRDPILEFAMTQSALSYQMVKQIMTVSEGIENNRDKISKLLSTLIEKNKLEDFLKELASFQPANQKKILEIMAKSHAVERAKSQESEFNYTTLLSSFKQVSDENLEILYQFFATTVVSSPCLLNALNTPNINDDFQNFLLEFEKAPFGKRDLQQQFDCSEVERVINSSCDFINDSTYTYQYRKQLMEAFSFVNQIGNDLPVYHNKAAKDLTNAEISSFFADLKAKKIPQLSPFQNRLLALGLMREAMYRSTGEFPYSTQIIALIDGIMHEGDFISNIDTGQGKSLIDSMKAALLWLDSDRVDLSTSSIVDAKRDIANYGSFLKLLNIPYSEKPITSSSAITDFQPAGINFSTFAQLSLFFSKAKVLNIELDTPSTRVSLVTNESDYTLLDDRVIYRFASPDGVGLGLGQEWMYYAINDFVNRPEFIFNKKTSALEDIDDLKTYLKVKAAELKKSAKIINKFSNEQYLSWIESALLVNYELQENQDFVIPEEFEKRVVGGIEFRSKVAKILMTDDKVSPDSTFGNGMQQLLYARLNKERNSTDFVIEPQTRTIISTNNKNLLTYYRSKQGFIWGSSGTVGSKAEIQEQYKKYGFEFSKNEPHQEKRVKFNKPEVLLNEAEQFKKLIERLTVNEPHGKSAPSIVFCRDINTATRLFNALASQNPKQFPVQLYTGLGKEEDYIKKAGQSGMITITTSALGRNTDIPYNKEIGLHVWHTFIDSTRGSGQKSGRTGRQGSEGEVDFILNKEELGDRSIEEITDEIEALSAAERSFNEDYYDVLGYLLAQVECIPTDHFTHGKTAFFQNVWAKFSLDSETKFRADNRNNTYQKELFRKMIVAAFNDMMKTAVNPLPQEVSAEELNQLLSQEYAEKETYVVSAREVKLADCTPPVTIAYHLLGFQDHDETDPEERKKEIREKLEQLFVNIKTGSVNEYSNYLRYLASTPTTKERVVTVHKEFLKTYLQQENSKKLSFFERWFGYESYLNQIASNTNYLVMFAALTHVSPDSTEPMVELDIIKESINHLVDEYLETSWFVNNERRVEVAKLKDMINTAKDIETIIHHLAQSQIDTAKNDVEASKNRLKPINFFGHSRYQTTLNRALKLTSSLTGANDVDNILQDLTPLITDKDQTDLTIDKLDAIAQTSSSGNAKVIIANLENALAIAAKEPVGMKGRTRFFIPDVKKEPEKTDAYLSMETILS</sequence>
<dbReference type="PANTHER" id="PTHR30612:SF0">
    <property type="entry name" value="CHLOROPLAST PROTEIN-TRANSPORTING ATPASE"/>
    <property type="match status" value="1"/>
</dbReference>
<dbReference type="InterPro" id="IPR000185">
    <property type="entry name" value="SecA"/>
</dbReference>
<evidence type="ECO:0000313" key="6">
    <source>
        <dbReference type="EMBL" id="WED43646.1"/>
    </source>
</evidence>
<dbReference type="InterPro" id="IPR014018">
    <property type="entry name" value="SecA_motor_DEAD"/>
</dbReference>